<keyword evidence="2" id="KW-1185">Reference proteome</keyword>
<proteinExistence type="predicted"/>
<dbReference type="EMBL" id="VCKY01000062">
    <property type="protein sequence ID" value="TMR19410.1"/>
    <property type="molecule type" value="Genomic_DNA"/>
</dbReference>
<dbReference type="RefSeq" id="WP_138667633.1">
    <property type="nucleotide sequence ID" value="NZ_VCKY01000062.1"/>
</dbReference>
<dbReference type="AlphaFoldDB" id="A0A5S4FHX1"/>
<evidence type="ECO:0000313" key="1">
    <source>
        <dbReference type="EMBL" id="TMR19410.1"/>
    </source>
</evidence>
<comment type="caution">
    <text evidence="1">The sequence shown here is derived from an EMBL/GenBank/DDBJ whole genome shotgun (WGS) entry which is preliminary data.</text>
</comment>
<reference evidence="1 2" key="1">
    <citation type="submission" date="2019-05" db="EMBL/GenBank/DDBJ databases">
        <title>Draft genome sequence of Nonomuraea turkmeniaca DSM 43926.</title>
        <authorList>
            <person name="Saricaoglu S."/>
            <person name="Isik K."/>
        </authorList>
    </citation>
    <scope>NUCLEOTIDE SEQUENCE [LARGE SCALE GENOMIC DNA]</scope>
    <source>
        <strain evidence="1 2">DSM 43926</strain>
    </source>
</reference>
<accession>A0A5S4FHX1</accession>
<protein>
    <submittedName>
        <fullName evidence="1">Uncharacterized protein</fullName>
    </submittedName>
</protein>
<dbReference type="Proteomes" id="UP000309128">
    <property type="component" value="Unassembled WGS sequence"/>
</dbReference>
<name>A0A5S4FHX1_9ACTN</name>
<evidence type="ECO:0000313" key="2">
    <source>
        <dbReference type="Proteomes" id="UP000309128"/>
    </source>
</evidence>
<organism evidence="1 2">
    <name type="scientific">Nonomuraea turkmeniaca</name>
    <dbReference type="NCBI Taxonomy" id="103838"/>
    <lineage>
        <taxon>Bacteria</taxon>
        <taxon>Bacillati</taxon>
        <taxon>Actinomycetota</taxon>
        <taxon>Actinomycetes</taxon>
        <taxon>Streptosporangiales</taxon>
        <taxon>Streptosporangiaceae</taxon>
        <taxon>Nonomuraea</taxon>
    </lineage>
</organism>
<gene>
    <name evidence="1" type="ORF">ETD86_19775</name>
</gene>
<sequence length="65" mass="7376">MVKLLWLAILDIEEKRAAERAKQAGKAAGERLSSPRLIEGHVTTGWREAYGEMVARWPERFPGQL</sequence>